<feature type="transmembrane region" description="Helical" evidence="11">
    <location>
        <begin position="318"/>
        <end position="338"/>
    </location>
</feature>
<sequence>MAPILKSQATDSSEPLLEKSPLEVGTSGGSASVSSAVFNVSTSIVGAGIMSIPAAMKVLGVIPALFLIGAVAFLSDVSVEFMLRYTGWSLGPPSYAGIMRDAFGRAGSTALNLSVSLTTAGTLVMYLIIIGDVMSGTTVGDENHGGVLQEWFGPQWWNGREVALLIIAVFVLLPLVLAKRVDSLRFTSALSILLAVLFMCISLGIAIYALFQGKTKTPRLFPDFDHLPSFFDVFTAVPVIVVAFTFHFNVHPIYGELNKTSEMTSAVRISLALCSLIYFTVGFFGFLLFGESTMADILSNFENTASSSTLVPPFLNDIVRLSYALHLVLVFPLLHYSLRLNMDEFLFPQRRPLVSDNLRFLFLTGVLMGVLYVAAIAIPNIWIIFQYSGSTSAVCVSLIFPAVLVLRDVHGIATRKDKALAGTMIVLAVITSSIAIASNIMSSISLHCIPLVFSFSSQLMDIAINQSQPHHEVSIEPSLKLHICRVCGKAFASGCALGGHMRIHGIQKDLDIAEFDGSGPYSSDMDARHPKLKYALRTKGGCQSKRSCMDQAHFKLGYTLTEDEQVAQSLVMLSRDEGLTYPKPWALPLLKEVLEPSSGPSCRVEATIVEQARLKLPLMVPPIRFRSMEQMTPATPVKDPKPGSGYRKLFECMSCNKVFTSHQALGGHRASHRKVKGCSLANGLAEDSNNDLLYRTGATNITDEIDNSMAIVLSENAHTAITEPGKKKMKIHKCIICHRLFSTGQALGGHKRCHWLVQNNNQTAYGQQVATLGHAGTVAPVFSGSTKMLNLFKDQPKEPLTVQPTSSTNMSVLDLGLVTMSPRDNVVVIEDEVDSKKVKNERKRKPSDDRLADLGPNGWLRVGIGSNVLA</sequence>
<protein>
    <submittedName>
        <fullName evidence="13">Sodium-coupled neutral amino acid transporter 3</fullName>
    </submittedName>
</protein>
<reference evidence="13" key="1">
    <citation type="submission" date="2020-01" db="EMBL/GenBank/DDBJ databases">
        <title>Genome sequence of Kobresia littledalei, the first chromosome-level genome in the family Cyperaceae.</title>
        <authorList>
            <person name="Qu G."/>
        </authorList>
    </citation>
    <scope>NUCLEOTIDE SEQUENCE</scope>
    <source>
        <strain evidence="13">C.B.Clarke</strain>
        <tissue evidence="13">Leaf</tissue>
    </source>
</reference>
<keyword evidence="6" id="KW-0029">Amino-acid transport</keyword>
<organism evidence="13 14">
    <name type="scientific">Carex littledalei</name>
    <dbReference type="NCBI Taxonomy" id="544730"/>
    <lineage>
        <taxon>Eukaryota</taxon>
        <taxon>Viridiplantae</taxon>
        <taxon>Streptophyta</taxon>
        <taxon>Embryophyta</taxon>
        <taxon>Tracheophyta</taxon>
        <taxon>Spermatophyta</taxon>
        <taxon>Magnoliopsida</taxon>
        <taxon>Liliopsida</taxon>
        <taxon>Poales</taxon>
        <taxon>Cyperaceae</taxon>
        <taxon>Cyperoideae</taxon>
        <taxon>Cariceae</taxon>
        <taxon>Carex</taxon>
        <taxon>Carex subgen. Euthyceras</taxon>
    </lineage>
</organism>
<dbReference type="Pfam" id="PF13912">
    <property type="entry name" value="zf-C2H2_6"/>
    <property type="match status" value="3"/>
</dbReference>
<evidence type="ECO:0000256" key="3">
    <source>
        <dbReference type="ARBA" id="ARBA00022723"/>
    </source>
</evidence>
<evidence type="ECO:0000259" key="12">
    <source>
        <dbReference type="PROSITE" id="PS50157"/>
    </source>
</evidence>
<dbReference type="InterPro" id="IPR013057">
    <property type="entry name" value="AA_transpt_TM"/>
</dbReference>
<dbReference type="PROSITE" id="PS50157">
    <property type="entry name" value="ZINC_FINGER_C2H2_2"/>
    <property type="match status" value="3"/>
</dbReference>
<feature type="transmembrane region" description="Helical" evidence="11">
    <location>
        <begin position="269"/>
        <end position="289"/>
    </location>
</feature>
<proteinExistence type="predicted"/>
<dbReference type="PROSITE" id="PS00028">
    <property type="entry name" value="ZINC_FINGER_C2H2_1"/>
    <property type="match status" value="3"/>
</dbReference>
<dbReference type="InterPro" id="IPR013087">
    <property type="entry name" value="Znf_C2H2_type"/>
</dbReference>
<dbReference type="GO" id="GO:0015179">
    <property type="term" value="F:L-amino acid transmembrane transporter activity"/>
    <property type="evidence" value="ECO:0007669"/>
    <property type="project" value="TreeGrafter"/>
</dbReference>
<evidence type="ECO:0000313" key="14">
    <source>
        <dbReference type="Proteomes" id="UP000623129"/>
    </source>
</evidence>
<dbReference type="SUPFAM" id="SSF57667">
    <property type="entry name" value="beta-beta-alpha zinc fingers"/>
    <property type="match status" value="2"/>
</dbReference>
<keyword evidence="7 11" id="KW-1133">Transmembrane helix</keyword>
<gene>
    <name evidence="13" type="ORF">FCM35_KLT03945</name>
</gene>
<dbReference type="SMART" id="SM00355">
    <property type="entry name" value="ZnF_C2H2"/>
    <property type="match status" value="3"/>
</dbReference>
<dbReference type="EMBL" id="SWLB01000013">
    <property type="protein sequence ID" value="KAF3330591.1"/>
    <property type="molecule type" value="Genomic_DNA"/>
</dbReference>
<feature type="transmembrane region" description="Helical" evidence="11">
    <location>
        <begin position="109"/>
        <end position="129"/>
    </location>
</feature>
<evidence type="ECO:0000256" key="8">
    <source>
        <dbReference type="ARBA" id="ARBA00023136"/>
    </source>
</evidence>
<feature type="transmembrane region" description="Helical" evidence="11">
    <location>
        <begin position="190"/>
        <end position="210"/>
    </location>
</feature>
<dbReference type="Gene3D" id="3.30.160.60">
    <property type="entry name" value="Classic Zinc Finger"/>
    <property type="match status" value="1"/>
</dbReference>
<feature type="transmembrane region" description="Helical" evidence="11">
    <location>
        <begin position="384"/>
        <end position="407"/>
    </location>
</feature>
<feature type="transmembrane region" description="Helical" evidence="11">
    <location>
        <begin position="54"/>
        <end position="74"/>
    </location>
</feature>
<keyword evidence="4 9" id="KW-0863">Zinc-finger</keyword>
<keyword evidence="3" id="KW-0479">Metal-binding</keyword>
<evidence type="ECO:0000256" key="9">
    <source>
        <dbReference type="PROSITE-ProRule" id="PRU00042"/>
    </source>
</evidence>
<evidence type="ECO:0000256" key="6">
    <source>
        <dbReference type="ARBA" id="ARBA00022970"/>
    </source>
</evidence>
<dbReference type="GO" id="GO:0031090">
    <property type="term" value="C:organelle membrane"/>
    <property type="evidence" value="ECO:0007669"/>
    <property type="project" value="UniProtKB-ARBA"/>
</dbReference>
<name>A0A833R693_9POAL</name>
<evidence type="ECO:0000256" key="1">
    <source>
        <dbReference type="ARBA" id="ARBA00004141"/>
    </source>
</evidence>
<feature type="domain" description="C2H2-type" evidence="12">
    <location>
        <begin position="732"/>
        <end position="754"/>
    </location>
</feature>
<dbReference type="InterPro" id="IPR036236">
    <property type="entry name" value="Znf_C2H2_sf"/>
</dbReference>
<dbReference type="OrthoDB" id="28208at2759"/>
<dbReference type="PANTHER" id="PTHR22950">
    <property type="entry name" value="AMINO ACID TRANSPORTER"/>
    <property type="match status" value="1"/>
</dbReference>
<feature type="domain" description="C2H2-type" evidence="12">
    <location>
        <begin position="650"/>
        <end position="677"/>
    </location>
</feature>
<dbReference type="AlphaFoldDB" id="A0A833R693"/>
<accession>A0A833R693</accession>
<keyword evidence="8 11" id="KW-0472">Membrane</keyword>
<evidence type="ECO:0000256" key="11">
    <source>
        <dbReference type="SAM" id="Phobius"/>
    </source>
</evidence>
<comment type="caution">
    <text evidence="13">The sequence shown here is derived from an EMBL/GenBank/DDBJ whole genome shotgun (WGS) entry which is preliminary data.</text>
</comment>
<evidence type="ECO:0000256" key="10">
    <source>
        <dbReference type="SAM" id="MobiDB-lite"/>
    </source>
</evidence>
<evidence type="ECO:0000256" key="5">
    <source>
        <dbReference type="ARBA" id="ARBA00022833"/>
    </source>
</evidence>
<evidence type="ECO:0000313" key="13">
    <source>
        <dbReference type="EMBL" id="KAF3330591.1"/>
    </source>
</evidence>
<evidence type="ECO:0000256" key="7">
    <source>
        <dbReference type="ARBA" id="ARBA00022989"/>
    </source>
</evidence>
<dbReference type="FunFam" id="3.30.160.60:FF:000446">
    <property type="entry name" value="Zinc finger protein"/>
    <property type="match status" value="1"/>
</dbReference>
<feature type="region of interest" description="Disordered" evidence="10">
    <location>
        <begin position="1"/>
        <end position="23"/>
    </location>
</feature>
<feature type="transmembrane region" description="Helical" evidence="11">
    <location>
        <begin position="358"/>
        <end position="378"/>
    </location>
</feature>
<dbReference type="Proteomes" id="UP000623129">
    <property type="component" value="Unassembled WGS sequence"/>
</dbReference>
<keyword evidence="14" id="KW-1185">Reference proteome</keyword>
<dbReference type="PANTHER" id="PTHR22950:SF323">
    <property type="entry name" value="AMINO ACID TRANSPORTER AVT6C"/>
    <property type="match status" value="1"/>
</dbReference>
<keyword evidence="5" id="KW-0862">Zinc</keyword>
<dbReference type="GO" id="GO:0008270">
    <property type="term" value="F:zinc ion binding"/>
    <property type="evidence" value="ECO:0007669"/>
    <property type="project" value="UniProtKB-KW"/>
</dbReference>
<comment type="subcellular location">
    <subcellularLocation>
        <location evidence="1">Membrane</location>
        <topology evidence="1">Multi-pass membrane protein</topology>
    </subcellularLocation>
</comment>
<evidence type="ECO:0000256" key="4">
    <source>
        <dbReference type="ARBA" id="ARBA00022771"/>
    </source>
</evidence>
<evidence type="ECO:0000256" key="2">
    <source>
        <dbReference type="ARBA" id="ARBA00022692"/>
    </source>
</evidence>
<keyword evidence="6" id="KW-0813">Transport</keyword>
<feature type="transmembrane region" description="Helical" evidence="11">
    <location>
        <begin position="230"/>
        <end position="248"/>
    </location>
</feature>
<feature type="transmembrane region" description="Helical" evidence="11">
    <location>
        <begin position="419"/>
        <end position="441"/>
    </location>
</feature>
<keyword evidence="2 11" id="KW-0812">Transmembrane</keyword>
<dbReference type="Pfam" id="PF01490">
    <property type="entry name" value="Aa_trans"/>
    <property type="match status" value="1"/>
</dbReference>
<feature type="domain" description="C2H2-type" evidence="12">
    <location>
        <begin position="482"/>
        <end position="509"/>
    </location>
</feature>
<feature type="transmembrane region" description="Helical" evidence="11">
    <location>
        <begin position="162"/>
        <end position="178"/>
    </location>
</feature>